<organism evidence="2 3">
    <name type="scientific">Pararcticibacter amylolyticus</name>
    <dbReference type="NCBI Taxonomy" id="2173175"/>
    <lineage>
        <taxon>Bacteria</taxon>
        <taxon>Pseudomonadati</taxon>
        <taxon>Bacteroidota</taxon>
        <taxon>Sphingobacteriia</taxon>
        <taxon>Sphingobacteriales</taxon>
        <taxon>Sphingobacteriaceae</taxon>
        <taxon>Pararcticibacter</taxon>
    </lineage>
</organism>
<evidence type="ECO:0000313" key="3">
    <source>
        <dbReference type="Proteomes" id="UP000245647"/>
    </source>
</evidence>
<dbReference type="Pfam" id="PF03597">
    <property type="entry name" value="FixS"/>
    <property type="match status" value="1"/>
</dbReference>
<dbReference type="AlphaFoldDB" id="A0A2U2PC96"/>
<feature type="transmembrane region" description="Helical" evidence="1">
    <location>
        <begin position="6"/>
        <end position="25"/>
    </location>
</feature>
<dbReference type="PANTHER" id="PTHR41532">
    <property type="entry name" value="FIXS PROTEIN"/>
    <property type="match status" value="1"/>
</dbReference>
<keyword evidence="3" id="KW-1185">Reference proteome</keyword>
<keyword evidence="1" id="KW-0812">Transmembrane</keyword>
<name>A0A2U2PC96_9SPHI</name>
<keyword evidence="1" id="KW-0472">Membrane</keyword>
<evidence type="ECO:0000256" key="1">
    <source>
        <dbReference type="SAM" id="Phobius"/>
    </source>
</evidence>
<gene>
    <name evidence="2" type="primary">ccoS</name>
    <name evidence="2" type="ORF">DDR33_19515</name>
</gene>
<dbReference type="Proteomes" id="UP000245647">
    <property type="component" value="Unassembled WGS sequence"/>
</dbReference>
<accession>A0A2U2PC96</accession>
<protein>
    <submittedName>
        <fullName evidence="2">Cbb3-type cytochrome oxidase assembly protein CcoS</fullName>
    </submittedName>
</protein>
<sequence>MNILYFLIGCSVLMALIFLGAFFWASKNGQHDDVHTPAVRMLFDDDKPEEEQV</sequence>
<evidence type="ECO:0000313" key="2">
    <source>
        <dbReference type="EMBL" id="PWG79028.1"/>
    </source>
</evidence>
<dbReference type="EMBL" id="QEAS01000018">
    <property type="protein sequence ID" value="PWG79028.1"/>
    <property type="molecule type" value="Genomic_DNA"/>
</dbReference>
<reference evidence="2 3" key="1">
    <citation type="submission" date="2018-04" db="EMBL/GenBank/DDBJ databases">
        <title>Pedobacter chongqingensis sp. nov., isolated from a rottenly hemp rope.</title>
        <authorList>
            <person name="Cai Y."/>
        </authorList>
    </citation>
    <scope>NUCLEOTIDE SEQUENCE [LARGE SCALE GENOMIC DNA]</scope>
    <source>
        <strain evidence="2 3">FJ4-8</strain>
    </source>
</reference>
<dbReference type="RefSeq" id="WP_109417471.1">
    <property type="nucleotide sequence ID" value="NZ_QEAS01000018.1"/>
</dbReference>
<proteinExistence type="predicted"/>
<dbReference type="InterPro" id="IPR004714">
    <property type="entry name" value="Cyt_oxidase_maturation_cbb3"/>
</dbReference>
<dbReference type="NCBIfam" id="TIGR00847">
    <property type="entry name" value="ccoS"/>
    <property type="match status" value="1"/>
</dbReference>
<dbReference type="PANTHER" id="PTHR41532:SF1">
    <property type="entry name" value="FIXS PROTEIN"/>
    <property type="match status" value="1"/>
</dbReference>
<comment type="caution">
    <text evidence="2">The sequence shown here is derived from an EMBL/GenBank/DDBJ whole genome shotgun (WGS) entry which is preliminary data.</text>
</comment>
<dbReference type="OrthoDB" id="9802763at2"/>
<keyword evidence="1" id="KW-1133">Transmembrane helix</keyword>